<organism evidence="2 3">
    <name type="scientific">Sporofaciens musculi</name>
    <dbReference type="NCBI Taxonomy" id="2681861"/>
    <lineage>
        <taxon>Bacteria</taxon>
        <taxon>Bacillati</taxon>
        <taxon>Bacillota</taxon>
        <taxon>Clostridia</taxon>
        <taxon>Lachnospirales</taxon>
        <taxon>Lachnospiraceae</taxon>
        <taxon>Sporofaciens</taxon>
    </lineage>
</organism>
<dbReference type="PROSITE" id="PS51186">
    <property type="entry name" value="GNAT"/>
    <property type="match status" value="1"/>
</dbReference>
<dbReference type="InterPro" id="IPR000182">
    <property type="entry name" value="GNAT_dom"/>
</dbReference>
<dbReference type="EMBL" id="WUQX01000003">
    <property type="protein sequence ID" value="MXP79100.1"/>
    <property type="molecule type" value="Genomic_DNA"/>
</dbReference>
<dbReference type="SUPFAM" id="SSF55729">
    <property type="entry name" value="Acyl-CoA N-acyltransferases (Nat)"/>
    <property type="match status" value="1"/>
</dbReference>
<dbReference type="InterPro" id="IPR016181">
    <property type="entry name" value="Acyl_CoA_acyltransferase"/>
</dbReference>
<gene>
    <name evidence="2" type="ORF">GN277_28495</name>
</gene>
<keyword evidence="2" id="KW-0808">Transferase</keyword>
<reference evidence="2 3" key="1">
    <citation type="submission" date="2019-12" db="EMBL/GenBank/DDBJ databases">
        <title>Sporaefaciens musculi gen. nov., sp. nov., a novel bacterium isolated from the caecum of an obese mouse.</title>
        <authorList>
            <person name="Rasmussen T.S."/>
            <person name="Streidl T."/>
            <person name="Hitch T.C.A."/>
            <person name="Wortmann E."/>
            <person name="Deptula P."/>
            <person name="Hansen M."/>
            <person name="Nielsen D.S."/>
            <person name="Clavel T."/>
            <person name="Vogensen F.K."/>
        </authorList>
    </citation>
    <scope>NUCLEOTIDE SEQUENCE [LARGE SCALE GENOMIC DNA]</scope>
    <source>
        <strain evidence="2 3">WCA-9-b2</strain>
        <plasmid evidence="2">unnamed</plasmid>
    </source>
</reference>
<dbReference type="Gene3D" id="3.40.630.30">
    <property type="match status" value="1"/>
</dbReference>
<sequence length="130" mass="14415">MSAAMAVTLVNVLIKNGVKIVLVPSKKTVLEGKPVGFVSWNPTNLPESAEVGHNCILTEYKGNGYGKRQMQEAVQRMIAQGAKKIVVWTNEICVPAQHTYESVGFQFVKKSEETFSEYAGQRIHYEIIVS</sequence>
<dbReference type="Proteomes" id="UP000460412">
    <property type="component" value="Unassembled WGS sequence"/>
</dbReference>
<accession>A0A7X3MMP4</accession>
<evidence type="ECO:0000313" key="3">
    <source>
        <dbReference type="Proteomes" id="UP000460412"/>
    </source>
</evidence>
<feature type="domain" description="N-acetyltransferase" evidence="1">
    <location>
        <begin position="31"/>
        <end position="130"/>
    </location>
</feature>
<comment type="caution">
    <text evidence="2">The sequence shown here is derived from an EMBL/GenBank/DDBJ whole genome shotgun (WGS) entry which is preliminary data.</text>
</comment>
<protein>
    <submittedName>
        <fullName evidence="2">GNAT family N-acetyltransferase</fullName>
    </submittedName>
</protein>
<geneLocation type="plasmid" evidence="2">
    <name>unnamed</name>
</geneLocation>
<keyword evidence="2" id="KW-0614">Plasmid</keyword>
<proteinExistence type="predicted"/>
<dbReference type="Pfam" id="PF00583">
    <property type="entry name" value="Acetyltransf_1"/>
    <property type="match status" value="1"/>
</dbReference>
<dbReference type="AlphaFoldDB" id="A0A7X3MMP4"/>
<evidence type="ECO:0000313" key="2">
    <source>
        <dbReference type="EMBL" id="MXP79100.1"/>
    </source>
</evidence>
<dbReference type="GO" id="GO:0016747">
    <property type="term" value="F:acyltransferase activity, transferring groups other than amino-acyl groups"/>
    <property type="evidence" value="ECO:0007669"/>
    <property type="project" value="InterPro"/>
</dbReference>
<name>A0A7X3MMP4_9FIRM</name>
<keyword evidence="3" id="KW-1185">Reference proteome</keyword>
<evidence type="ECO:0000259" key="1">
    <source>
        <dbReference type="PROSITE" id="PS51186"/>
    </source>
</evidence>